<keyword evidence="1" id="KW-0472">Membrane</keyword>
<evidence type="ECO:0000256" key="1">
    <source>
        <dbReference type="SAM" id="Phobius"/>
    </source>
</evidence>
<protein>
    <submittedName>
        <fullName evidence="2">Uncharacterized protein</fullName>
    </submittedName>
</protein>
<dbReference type="RefSeq" id="WP_102483219.1">
    <property type="nucleotide sequence ID" value="NZ_MCSW01000215.1"/>
</dbReference>
<proteinExistence type="predicted"/>
<organism evidence="2 3">
    <name type="scientific">Vibrio splendidus</name>
    <dbReference type="NCBI Taxonomy" id="29497"/>
    <lineage>
        <taxon>Bacteria</taxon>
        <taxon>Pseudomonadati</taxon>
        <taxon>Pseudomonadota</taxon>
        <taxon>Gammaproteobacteria</taxon>
        <taxon>Vibrionales</taxon>
        <taxon>Vibrionaceae</taxon>
        <taxon>Vibrio</taxon>
    </lineage>
</organism>
<name>A0A2N7C975_VIBSP</name>
<evidence type="ECO:0000313" key="3">
    <source>
        <dbReference type="Proteomes" id="UP000235405"/>
    </source>
</evidence>
<comment type="caution">
    <text evidence="2">The sequence shown here is derived from an EMBL/GenBank/DDBJ whole genome shotgun (WGS) entry which is preliminary data.</text>
</comment>
<feature type="transmembrane region" description="Helical" evidence="1">
    <location>
        <begin position="151"/>
        <end position="168"/>
    </location>
</feature>
<reference evidence="3" key="1">
    <citation type="submission" date="2016-07" db="EMBL/GenBank/DDBJ databases">
        <title>Nontailed viruses are major unrecognized killers of bacteria in the ocean.</title>
        <authorList>
            <person name="Kauffman K."/>
            <person name="Hussain F."/>
            <person name="Yang J."/>
            <person name="Arevalo P."/>
            <person name="Brown J."/>
            <person name="Cutler M."/>
            <person name="Kelly L."/>
            <person name="Polz M.F."/>
        </authorList>
    </citation>
    <scope>NUCLEOTIDE SEQUENCE [LARGE SCALE GENOMIC DNA]</scope>
    <source>
        <strain evidence="3">10N.286.54.F3</strain>
    </source>
</reference>
<keyword evidence="1" id="KW-1133">Transmembrane helix</keyword>
<sequence length="371" mass="41278">MPNFTPNHVVTAASSFSKWQLARKHPGKYALTVERGHWLTRYVSDEPGVAMAEAWRHHLKETAPNHWCLIDRHSDAVFFMQVRNDVVRQAKLLSFDELDTLTLKMSDAVYLTPAIDALDERWSPFVIQAVAALTQKEWQGYTLKKSKAPKIFAGGAVLLMVLIAALWLTRTQDAPVKAVAPVVDDYQSYRQTMSQAISAAKSAEQALHLAALAQSAPPGWTLNALTLQGEQLTARLKRDEDGRLSDARHWSETLAHVDALLTPQSLTLSLPLTQKLKAWSAQMSPFEASDSLLDALTQLGWRISDTKESPSALIKTLSFTLKKDAMTLAELATFETLAEVYPLSLTTLQMTPRESGQYHATLHLTYTGENQ</sequence>
<keyword evidence="1" id="KW-0812">Transmembrane</keyword>
<gene>
    <name evidence="2" type="ORF">BCV19_17755</name>
</gene>
<evidence type="ECO:0000313" key="2">
    <source>
        <dbReference type="EMBL" id="PMF17762.1"/>
    </source>
</evidence>
<dbReference type="AlphaFoldDB" id="A0A2N7C975"/>
<dbReference type="Proteomes" id="UP000235405">
    <property type="component" value="Unassembled WGS sequence"/>
</dbReference>
<dbReference type="EMBL" id="MCSW01000215">
    <property type="protein sequence ID" value="PMF17762.1"/>
    <property type="molecule type" value="Genomic_DNA"/>
</dbReference>
<accession>A0A2N7C975</accession>